<dbReference type="AlphaFoldDB" id="A0AAV0QB17"/>
<gene>
    <name evidence="1" type="ORF">LITE_LOCUS42415</name>
</gene>
<proteinExistence type="predicted"/>
<sequence>MLERRGLTDWITVFLH</sequence>
<dbReference type="EMBL" id="CAMGYJ010000009">
    <property type="protein sequence ID" value="CAI0542280.1"/>
    <property type="molecule type" value="Genomic_DNA"/>
</dbReference>
<keyword evidence="2" id="KW-1185">Reference proteome</keyword>
<evidence type="ECO:0000313" key="1">
    <source>
        <dbReference type="EMBL" id="CAI0542280.1"/>
    </source>
</evidence>
<evidence type="ECO:0000313" key="2">
    <source>
        <dbReference type="Proteomes" id="UP001154282"/>
    </source>
</evidence>
<protein>
    <submittedName>
        <fullName evidence="1">Uncharacterized protein</fullName>
    </submittedName>
</protein>
<name>A0AAV0QB17_9ROSI</name>
<organism evidence="1 2">
    <name type="scientific">Linum tenue</name>
    <dbReference type="NCBI Taxonomy" id="586396"/>
    <lineage>
        <taxon>Eukaryota</taxon>
        <taxon>Viridiplantae</taxon>
        <taxon>Streptophyta</taxon>
        <taxon>Embryophyta</taxon>
        <taxon>Tracheophyta</taxon>
        <taxon>Spermatophyta</taxon>
        <taxon>Magnoliopsida</taxon>
        <taxon>eudicotyledons</taxon>
        <taxon>Gunneridae</taxon>
        <taxon>Pentapetalae</taxon>
        <taxon>rosids</taxon>
        <taxon>fabids</taxon>
        <taxon>Malpighiales</taxon>
        <taxon>Linaceae</taxon>
        <taxon>Linum</taxon>
    </lineage>
</organism>
<comment type="caution">
    <text evidence="1">The sequence shown here is derived from an EMBL/GenBank/DDBJ whole genome shotgun (WGS) entry which is preliminary data.</text>
</comment>
<dbReference type="Proteomes" id="UP001154282">
    <property type="component" value="Unassembled WGS sequence"/>
</dbReference>
<accession>A0AAV0QB17</accession>
<reference evidence="1" key="1">
    <citation type="submission" date="2022-08" db="EMBL/GenBank/DDBJ databases">
        <authorList>
            <person name="Gutierrez-Valencia J."/>
        </authorList>
    </citation>
    <scope>NUCLEOTIDE SEQUENCE</scope>
</reference>